<evidence type="ECO:0000313" key="2">
    <source>
        <dbReference type="Proteomes" id="UP000253509"/>
    </source>
</evidence>
<evidence type="ECO:0000313" key="1">
    <source>
        <dbReference type="EMBL" id="RBP73074.1"/>
    </source>
</evidence>
<dbReference type="AlphaFoldDB" id="A0A366IKV8"/>
<dbReference type="EMBL" id="QNSB01000003">
    <property type="protein sequence ID" value="RBP73074.1"/>
    <property type="molecule type" value="Genomic_DNA"/>
</dbReference>
<proteinExistence type="predicted"/>
<name>A0A366IKV8_9MICO</name>
<keyword evidence="2" id="KW-1185">Reference proteome</keyword>
<dbReference type="RefSeq" id="WP_113903531.1">
    <property type="nucleotide sequence ID" value="NZ_QNSB01000003.1"/>
</dbReference>
<accession>A0A366IKV8</accession>
<dbReference type="Proteomes" id="UP000253509">
    <property type="component" value="Unassembled WGS sequence"/>
</dbReference>
<sequence>MDINIGNLDLTMDLAEDQHPVDAIVIVRTERVHDNGHMSEGVLYTTTGTGMTTLLGMMNMAERYLTAGLEIE</sequence>
<comment type="caution">
    <text evidence="1">The sequence shown here is derived from an EMBL/GenBank/DDBJ whole genome shotgun (WGS) entry which is preliminary data.</text>
</comment>
<protein>
    <submittedName>
        <fullName evidence="1">Uncharacterized protein</fullName>
    </submittedName>
</protein>
<reference evidence="1 2" key="1">
    <citation type="submission" date="2018-06" db="EMBL/GenBank/DDBJ databases">
        <title>Freshwater and sediment microbial communities from various areas in North America, analyzing microbe dynamics in response to fracking.</title>
        <authorList>
            <person name="Lamendella R."/>
        </authorList>
    </citation>
    <scope>NUCLEOTIDE SEQUENCE [LARGE SCALE GENOMIC DNA]</scope>
    <source>
        <strain evidence="1 2">3b_TX</strain>
    </source>
</reference>
<gene>
    <name evidence="1" type="ORF">DFO65_103372</name>
</gene>
<organism evidence="1 2">
    <name type="scientific">Brevibacterium celere</name>
    <dbReference type="NCBI Taxonomy" id="225845"/>
    <lineage>
        <taxon>Bacteria</taxon>
        <taxon>Bacillati</taxon>
        <taxon>Actinomycetota</taxon>
        <taxon>Actinomycetes</taxon>
        <taxon>Micrococcales</taxon>
        <taxon>Brevibacteriaceae</taxon>
        <taxon>Brevibacterium</taxon>
    </lineage>
</organism>